<dbReference type="EMBL" id="KN882067">
    <property type="protein sequence ID" value="KIY44715.1"/>
    <property type="molecule type" value="Genomic_DNA"/>
</dbReference>
<dbReference type="HAMAP" id="MF_00508">
    <property type="entry name" value="Ribosomal_uS10"/>
    <property type="match status" value="1"/>
</dbReference>
<evidence type="ECO:0000256" key="4">
    <source>
        <dbReference type="ARBA" id="ARBA00035261"/>
    </source>
</evidence>
<dbReference type="InterPro" id="IPR001848">
    <property type="entry name" value="Ribosomal_uS10"/>
</dbReference>
<dbReference type="Proteomes" id="UP000054144">
    <property type="component" value="Unassembled WGS sequence"/>
</dbReference>
<dbReference type="InterPro" id="IPR036838">
    <property type="entry name" value="Ribosomal_uS10_dom_sf"/>
</dbReference>
<evidence type="ECO:0000256" key="2">
    <source>
        <dbReference type="ARBA" id="ARBA00022980"/>
    </source>
</evidence>
<evidence type="ECO:0000256" key="3">
    <source>
        <dbReference type="ARBA" id="ARBA00023274"/>
    </source>
</evidence>
<gene>
    <name evidence="9" type="ORF">FISHEDRAFT_18643</name>
</gene>
<dbReference type="SUPFAM" id="SSF54999">
    <property type="entry name" value="Ribosomal protein S10"/>
    <property type="match status" value="1"/>
</dbReference>
<organism evidence="9 10">
    <name type="scientific">Fistulina hepatica ATCC 64428</name>
    <dbReference type="NCBI Taxonomy" id="1128425"/>
    <lineage>
        <taxon>Eukaryota</taxon>
        <taxon>Fungi</taxon>
        <taxon>Dikarya</taxon>
        <taxon>Basidiomycota</taxon>
        <taxon>Agaricomycotina</taxon>
        <taxon>Agaricomycetes</taxon>
        <taxon>Agaricomycetidae</taxon>
        <taxon>Agaricales</taxon>
        <taxon>Fistulinaceae</taxon>
        <taxon>Fistulina</taxon>
    </lineage>
</organism>
<accession>A0A0D7A1U1</accession>
<dbReference type="SMART" id="SM01403">
    <property type="entry name" value="Ribosomal_S10"/>
    <property type="match status" value="1"/>
</dbReference>
<evidence type="ECO:0000313" key="10">
    <source>
        <dbReference type="Proteomes" id="UP000054144"/>
    </source>
</evidence>
<sequence length="111" mass="12841">PQTHGIPAATIAFYSYTPALLELFTHFASHAACSLGIPSCHPVPLPKKRTLWTVPRSPFVNKKSQENFERVTHRRLIKAWDSDPQVIDRWFMYLKRHALAGVGMRMVKWER</sequence>
<dbReference type="PANTHER" id="PTHR11700">
    <property type="entry name" value="30S RIBOSOMAL PROTEIN S10 FAMILY MEMBER"/>
    <property type="match status" value="1"/>
</dbReference>
<dbReference type="Gene3D" id="3.30.70.600">
    <property type="entry name" value="Ribosomal protein S10 domain"/>
    <property type="match status" value="1"/>
</dbReference>
<dbReference type="OrthoDB" id="366214at2759"/>
<keyword evidence="10" id="KW-1185">Reference proteome</keyword>
<dbReference type="Pfam" id="PF00338">
    <property type="entry name" value="Ribosomal_S10"/>
    <property type="match status" value="1"/>
</dbReference>
<proteinExistence type="inferred from homology"/>
<dbReference type="FunFam" id="3.30.70.600:FF:000003">
    <property type="entry name" value="30S ribosomal protein S10"/>
    <property type="match status" value="1"/>
</dbReference>
<protein>
    <recommendedName>
        <fullName evidence="4">Small ribosomal subunit protein uS10m</fullName>
    </recommendedName>
    <alternativeName>
        <fullName evidence="5">37S ribosomal protein S10, mitochondrial</fullName>
    </alternativeName>
</protein>
<dbReference type="GO" id="GO:0003735">
    <property type="term" value="F:structural constituent of ribosome"/>
    <property type="evidence" value="ECO:0007669"/>
    <property type="project" value="InterPro"/>
</dbReference>
<comment type="similarity">
    <text evidence="1">Belongs to the universal ribosomal protein uS10 family.</text>
</comment>
<evidence type="ECO:0000256" key="7">
    <source>
        <dbReference type="ARBA" id="ARBA00065857"/>
    </source>
</evidence>
<evidence type="ECO:0000313" key="9">
    <source>
        <dbReference type="EMBL" id="KIY44715.1"/>
    </source>
</evidence>
<evidence type="ECO:0000259" key="8">
    <source>
        <dbReference type="SMART" id="SM01403"/>
    </source>
</evidence>
<dbReference type="AlphaFoldDB" id="A0A0D7A1U1"/>
<keyword evidence="3" id="KW-0687">Ribonucleoprotein</keyword>
<feature type="domain" description="Small ribosomal subunit protein uS10" evidence="8">
    <location>
        <begin position="10"/>
        <end position="107"/>
    </location>
</feature>
<dbReference type="GO" id="GO:1990904">
    <property type="term" value="C:ribonucleoprotein complex"/>
    <property type="evidence" value="ECO:0007669"/>
    <property type="project" value="UniProtKB-KW"/>
</dbReference>
<dbReference type="PRINTS" id="PR00971">
    <property type="entry name" value="RIBOSOMALS10"/>
</dbReference>
<dbReference type="InterPro" id="IPR027486">
    <property type="entry name" value="Ribosomal_uS10_dom"/>
</dbReference>
<comment type="function">
    <text evidence="6">Involved in mitochondrial genome encoded proteins translation. Involved in the binding of tRNA to the ribosomes.</text>
</comment>
<evidence type="ECO:0000256" key="5">
    <source>
        <dbReference type="ARBA" id="ARBA00042916"/>
    </source>
</evidence>
<evidence type="ECO:0000256" key="1">
    <source>
        <dbReference type="ARBA" id="ARBA00007102"/>
    </source>
</evidence>
<name>A0A0D7A1U1_9AGAR</name>
<dbReference type="GO" id="GO:0006412">
    <property type="term" value="P:translation"/>
    <property type="evidence" value="ECO:0007669"/>
    <property type="project" value="InterPro"/>
</dbReference>
<evidence type="ECO:0000256" key="6">
    <source>
        <dbReference type="ARBA" id="ARBA00057689"/>
    </source>
</evidence>
<comment type="subunit">
    <text evidence="7">Part of the mitochondrial small ribosomal subunit.</text>
</comment>
<reference evidence="9 10" key="1">
    <citation type="journal article" date="2015" name="Fungal Genet. Biol.">
        <title>Evolution of novel wood decay mechanisms in Agaricales revealed by the genome sequences of Fistulina hepatica and Cylindrobasidium torrendii.</title>
        <authorList>
            <person name="Floudas D."/>
            <person name="Held B.W."/>
            <person name="Riley R."/>
            <person name="Nagy L.G."/>
            <person name="Koehler G."/>
            <person name="Ransdell A.S."/>
            <person name="Younus H."/>
            <person name="Chow J."/>
            <person name="Chiniquy J."/>
            <person name="Lipzen A."/>
            <person name="Tritt A."/>
            <person name="Sun H."/>
            <person name="Haridas S."/>
            <person name="LaButti K."/>
            <person name="Ohm R.A."/>
            <person name="Kues U."/>
            <person name="Blanchette R.A."/>
            <person name="Grigoriev I.V."/>
            <person name="Minto R.E."/>
            <person name="Hibbett D.S."/>
        </authorList>
    </citation>
    <scope>NUCLEOTIDE SEQUENCE [LARGE SCALE GENOMIC DNA]</scope>
    <source>
        <strain evidence="9 10">ATCC 64428</strain>
    </source>
</reference>
<dbReference type="GO" id="GO:0005840">
    <property type="term" value="C:ribosome"/>
    <property type="evidence" value="ECO:0007669"/>
    <property type="project" value="UniProtKB-KW"/>
</dbReference>
<feature type="non-terminal residue" evidence="9">
    <location>
        <position position="1"/>
    </location>
</feature>
<feature type="non-terminal residue" evidence="9">
    <location>
        <position position="111"/>
    </location>
</feature>
<keyword evidence="2 9" id="KW-0689">Ribosomal protein</keyword>